<keyword evidence="1" id="KW-0614">Plasmid</keyword>
<reference evidence="1" key="1">
    <citation type="journal article" date="2013" name="PLoS ONE">
        <title>Insights into dynamics of mobile genetic elements in hyperthermophilic environments from five new thermococcus plasmids.</title>
        <authorList>
            <person name="Krupovic M."/>
            <person name="Gonnet M."/>
            <person name="Hania W.B."/>
            <person name="Forterre P."/>
            <person name="Erauso G."/>
        </authorList>
    </citation>
    <scope>NUCLEOTIDE SEQUENCE</scope>
    <source>
        <plasmid evidence="1">pIRI48</plasmid>
    </source>
</reference>
<protein>
    <submittedName>
        <fullName evidence="1">Primase/polymerase</fullName>
    </submittedName>
</protein>
<accession>L0BAN7</accession>
<dbReference type="EMBL" id="JQ661328">
    <property type="protein sequence ID" value="AFZ84239.1"/>
    <property type="molecule type" value="Genomic_DNA"/>
</dbReference>
<dbReference type="AlphaFoldDB" id="L0BAN7"/>
<organism evidence="1">
    <name type="scientific">Thermococcus sp. IRI48</name>
    <dbReference type="NCBI Taxonomy" id="1197734"/>
    <lineage>
        <taxon>Archaea</taxon>
        <taxon>Methanobacteriati</taxon>
        <taxon>Methanobacteriota</taxon>
        <taxon>Thermococci</taxon>
        <taxon>Thermococcales</taxon>
        <taxon>Thermococcaceae</taxon>
        <taxon>Thermococcus</taxon>
    </lineage>
</organism>
<sequence length="755" mass="86629">MRPPTKDNIKLVAKYLEEVYGPYKDTDEELLVVFAYQDPKKNTFWGEPVLLDDFLGDLEHHAEQLLIMNSNTLNIYYSILPHVKSKFEALREKKPKTRGTRETAYPKAKRLELDVDFENVEGLINHGKKIIYDPQKLKLAAKSLWASKIKPALEEVGITPRWVFYTGGGLKLVLEFTDFVDAAILLREFGKGELAKYLTEAIGEQAKKKPPEIAVDTAVFDEARVMRLPWTKNVGYTTPEGRRLYIPVEPLFESDVQLDFEEVRTKVRAWLNAHNLLKERGTGENEEDDLELWTEEEDPQELKGELFGKKFADVLRPYWKEGQRHFMALAFAGFLREKKIPEEDAKAIFGKVLDIFIGEGLDESKEVKDRWRAFEDTYKANPSEVSFGGPLLEKLHWDVKEVNKLKKQLERVWALNKKYTPIQFTALPKKIERIYEDGGVYTVFFKGIKDPFIFEGTKLIDRKNTKYGISYEKVVNKDFVIKLEAFFTQNNYALIWPKKVVTVQRGKTFVQYEVIDNDTVLGIMFSLMKRAQHLASTRDFEAVSAARLVAKALELAEDAVQDDKPPTAYSFAYQVTEDGERLVRVYVPSNLLLEAAYKLKLLKPSDMNAPQKLGQLLLKAKSIRLGRKLKNERQGGKVKFAFYYYIINGNAVEELAGINIEEIAKRVAVKAEEAFEDTFNFDLEEALELDDATLHNAVIQAIKELNKDGEGAPEEKVVKHIVAKGVNEDRVRKAIEKAIEDGYAYRPKENRLKLT</sequence>
<geneLocation type="plasmid" evidence="1">
    <name>pIRI48</name>
</geneLocation>
<dbReference type="InterPro" id="IPR036388">
    <property type="entry name" value="WH-like_DNA-bd_sf"/>
</dbReference>
<evidence type="ECO:0000313" key="1">
    <source>
        <dbReference type="EMBL" id="AFZ84239.1"/>
    </source>
</evidence>
<gene>
    <name evidence="1" type="ORF">i48-13</name>
</gene>
<proteinExistence type="predicted"/>
<dbReference type="Gene3D" id="1.10.10.10">
    <property type="entry name" value="Winged helix-like DNA-binding domain superfamily/Winged helix DNA-binding domain"/>
    <property type="match status" value="1"/>
</dbReference>
<name>L0BAN7_9EURY</name>
<dbReference type="RefSeq" id="WP_015243570.1">
    <property type="nucleotide sequence ID" value="NC_019883.1"/>
</dbReference>